<dbReference type="GO" id="GO:0016020">
    <property type="term" value="C:membrane"/>
    <property type="evidence" value="ECO:0007669"/>
    <property type="project" value="UniProtKB-SubCell"/>
</dbReference>
<gene>
    <name evidence="2" type="ORF">INT45_011803</name>
</gene>
<evidence type="ECO:0000313" key="3">
    <source>
        <dbReference type="Proteomes" id="UP000646827"/>
    </source>
</evidence>
<dbReference type="OrthoDB" id="2207060at2759"/>
<accession>A0A8H7SAJ2</accession>
<evidence type="ECO:0000256" key="1">
    <source>
        <dbReference type="SAM" id="MobiDB-lite"/>
    </source>
</evidence>
<name>A0A8H7SAJ2_9FUNG</name>
<protein>
    <recommendedName>
        <fullName evidence="4">Cysteine-rich transmembrane CYSTM domain-containing protein</fullName>
    </recommendedName>
</protein>
<dbReference type="EMBL" id="JAEPRB010000032">
    <property type="protein sequence ID" value="KAG2225120.1"/>
    <property type="molecule type" value="Genomic_DNA"/>
</dbReference>
<reference evidence="2 3" key="1">
    <citation type="submission" date="2020-12" db="EMBL/GenBank/DDBJ databases">
        <title>Metabolic potential, ecology and presence of endohyphal bacteria is reflected in genomic diversity of Mucoromycotina.</title>
        <authorList>
            <person name="Muszewska A."/>
            <person name="Okrasinska A."/>
            <person name="Steczkiewicz K."/>
            <person name="Drgas O."/>
            <person name="Orlowska M."/>
            <person name="Perlinska-Lenart U."/>
            <person name="Aleksandrzak-Piekarczyk T."/>
            <person name="Szatraj K."/>
            <person name="Zielenkiewicz U."/>
            <person name="Pilsyk S."/>
            <person name="Malc E."/>
            <person name="Mieczkowski P."/>
            <person name="Kruszewska J.S."/>
            <person name="Biernat P."/>
            <person name="Pawlowska J."/>
        </authorList>
    </citation>
    <scope>NUCLEOTIDE SEQUENCE [LARGE SCALE GENOMIC DNA]</scope>
    <source>
        <strain evidence="2 3">CBS 142.35</strain>
    </source>
</reference>
<feature type="compositionally biased region" description="Polar residues" evidence="1">
    <location>
        <begin position="1"/>
        <end position="35"/>
    </location>
</feature>
<organism evidence="2 3">
    <name type="scientific">Circinella minor</name>
    <dbReference type="NCBI Taxonomy" id="1195481"/>
    <lineage>
        <taxon>Eukaryota</taxon>
        <taxon>Fungi</taxon>
        <taxon>Fungi incertae sedis</taxon>
        <taxon>Mucoromycota</taxon>
        <taxon>Mucoromycotina</taxon>
        <taxon>Mucoromycetes</taxon>
        <taxon>Mucorales</taxon>
        <taxon>Lichtheimiaceae</taxon>
        <taxon>Circinella</taxon>
    </lineage>
</organism>
<proteinExistence type="predicted"/>
<sequence>MNSSNKSNGHTNSNTTNKRNSLPEQWAPSSPTQVQLEPWGRKQHPTTPHVYYEMTPAPQTVIVRDTPSRTKDACCWGCLAAICLCCGIKECCTT</sequence>
<dbReference type="Proteomes" id="UP000646827">
    <property type="component" value="Unassembled WGS sequence"/>
</dbReference>
<evidence type="ECO:0000313" key="2">
    <source>
        <dbReference type="EMBL" id="KAG2225120.1"/>
    </source>
</evidence>
<evidence type="ECO:0008006" key="4">
    <source>
        <dbReference type="Google" id="ProtNLM"/>
    </source>
</evidence>
<comment type="caution">
    <text evidence="2">The sequence shown here is derived from an EMBL/GenBank/DDBJ whole genome shotgun (WGS) entry which is preliminary data.</text>
</comment>
<dbReference type="AlphaFoldDB" id="A0A8H7SAJ2"/>
<keyword evidence="3" id="KW-1185">Reference proteome</keyword>
<feature type="region of interest" description="Disordered" evidence="1">
    <location>
        <begin position="1"/>
        <end position="47"/>
    </location>
</feature>